<dbReference type="SMART" id="SM00947">
    <property type="entry name" value="Pro_CA"/>
    <property type="match status" value="1"/>
</dbReference>
<accession>A0AAD7XEW1</accession>
<organism evidence="9 10">
    <name type="scientific">Trametes cubensis</name>
    <dbReference type="NCBI Taxonomy" id="1111947"/>
    <lineage>
        <taxon>Eukaryota</taxon>
        <taxon>Fungi</taxon>
        <taxon>Dikarya</taxon>
        <taxon>Basidiomycota</taxon>
        <taxon>Agaricomycotina</taxon>
        <taxon>Agaricomycetes</taxon>
        <taxon>Polyporales</taxon>
        <taxon>Polyporaceae</taxon>
        <taxon>Trametes</taxon>
    </lineage>
</organism>
<feature type="binding site" evidence="7">
    <location>
        <position position="208"/>
    </location>
    <ligand>
        <name>Zn(2+)</name>
        <dbReference type="ChEBI" id="CHEBI:29105"/>
    </ligand>
</feature>
<dbReference type="PANTHER" id="PTHR11002">
    <property type="entry name" value="CARBONIC ANHYDRASE"/>
    <property type="match status" value="1"/>
</dbReference>
<comment type="cofactor">
    <cofactor evidence="7">
        <name>Zn(2+)</name>
        <dbReference type="ChEBI" id="CHEBI:29105"/>
    </cofactor>
    <text evidence="7">Binds 1 zinc ion per subunit.</text>
</comment>
<keyword evidence="10" id="KW-1185">Reference proteome</keyword>
<dbReference type="EC" id="4.2.1.1" evidence="2 8"/>
<sequence>MPQDYILARLLSNNAQWAEDVEKVEPGFFAQSAKGQSPKVSTTSSAPVPRPLFSPLSPFPQSRILRFPHFPGRAKSAALAQSWIPSRRAGMCLSGVPRDKRQQAGTGRTGSELVDLVILSERTYADDPPGLSPRPPSVVLGYQVLWIGCSDSRVPESVVTASKPGDIFVHRNIANQFLPEDDSALAVLTYAVAHVGVSHVILVGHTNCGGAQACHAIAHDPSAEAPEGPLGRWLGPLTELAREHDDLTELVEANVRAQVENIANTDVVRDAWAKGKDVQVHGWVYELETGRLRDLGVSVGKTGAV</sequence>
<dbReference type="InterPro" id="IPR036874">
    <property type="entry name" value="Carbonic_anhydrase_sf"/>
</dbReference>
<comment type="caution">
    <text evidence="9">The sequence shown here is derived from an EMBL/GenBank/DDBJ whole genome shotgun (WGS) entry which is preliminary data.</text>
</comment>
<name>A0AAD7XEW1_9APHY</name>
<dbReference type="EMBL" id="JAPEVG010000031">
    <property type="protein sequence ID" value="KAJ8494841.1"/>
    <property type="molecule type" value="Genomic_DNA"/>
</dbReference>
<reference evidence="9" key="1">
    <citation type="submission" date="2022-11" db="EMBL/GenBank/DDBJ databases">
        <title>Genome Sequence of Cubamyces cubensis.</title>
        <authorList>
            <person name="Buettner E."/>
        </authorList>
    </citation>
    <scope>NUCLEOTIDE SEQUENCE</scope>
    <source>
        <strain evidence="9">MPL-01</strain>
    </source>
</reference>
<feature type="binding site" evidence="7">
    <location>
        <position position="149"/>
    </location>
    <ligand>
        <name>Zn(2+)</name>
        <dbReference type="ChEBI" id="CHEBI:29105"/>
    </ligand>
</feature>
<dbReference type="GO" id="GO:0008270">
    <property type="term" value="F:zinc ion binding"/>
    <property type="evidence" value="ECO:0007669"/>
    <property type="project" value="UniProtKB-UniRule"/>
</dbReference>
<evidence type="ECO:0000313" key="10">
    <source>
        <dbReference type="Proteomes" id="UP001215151"/>
    </source>
</evidence>
<dbReference type="GO" id="GO:0034599">
    <property type="term" value="P:cellular response to oxidative stress"/>
    <property type="evidence" value="ECO:0007669"/>
    <property type="project" value="TreeGrafter"/>
</dbReference>
<evidence type="ECO:0000256" key="4">
    <source>
        <dbReference type="ARBA" id="ARBA00022833"/>
    </source>
</evidence>
<dbReference type="Proteomes" id="UP001215151">
    <property type="component" value="Unassembled WGS sequence"/>
</dbReference>
<dbReference type="SUPFAM" id="SSF53056">
    <property type="entry name" value="beta-carbonic anhydrase, cab"/>
    <property type="match status" value="1"/>
</dbReference>
<dbReference type="PANTHER" id="PTHR11002:SF76">
    <property type="entry name" value="CARBONIC ANHYDRASE"/>
    <property type="match status" value="1"/>
</dbReference>
<feature type="binding site" evidence="7">
    <location>
        <position position="151"/>
    </location>
    <ligand>
        <name>Zn(2+)</name>
        <dbReference type="ChEBI" id="CHEBI:29105"/>
    </ligand>
</feature>
<evidence type="ECO:0000256" key="7">
    <source>
        <dbReference type="PIRSR" id="PIRSR601765-1"/>
    </source>
</evidence>
<keyword evidence="3 7" id="KW-0479">Metal-binding</keyword>
<proteinExistence type="inferred from homology"/>
<dbReference type="InterPro" id="IPR001765">
    <property type="entry name" value="Carbonic_anhydrase"/>
</dbReference>
<evidence type="ECO:0000313" key="9">
    <source>
        <dbReference type="EMBL" id="KAJ8494841.1"/>
    </source>
</evidence>
<dbReference type="GO" id="GO:0071244">
    <property type="term" value="P:cellular response to carbon dioxide"/>
    <property type="evidence" value="ECO:0007669"/>
    <property type="project" value="TreeGrafter"/>
</dbReference>
<dbReference type="Gene3D" id="3.40.1050.10">
    <property type="entry name" value="Carbonic anhydrase"/>
    <property type="match status" value="1"/>
</dbReference>
<comment type="catalytic activity">
    <reaction evidence="6 8">
        <text>hydrogencarbonate + H(+) = CO2 + H2O</text>
        <dbReference type="Rhea" id="RHEA:10748"/>
        <dbReference type="ChEBI" id="CHEBI:15377"/>
        <dbReference type="ChEBI" id="CHEBI:15378"/>
        <dbReference type="ChEBI" id="CHEBI:16526"/>
        <dbReference type="ChEBI" id="CHEBI:17544"/>
        <dbReference type="EC" id="4.2.1.1"/>
    </reaction>
</comment>
<evidence type="ECO:0000256" key="5">
    <source>
        <dbReference type="ARBA" id="ARBA00023239"/>
    </source>
</evidence>
<comment type="function">
    <text evidence="8">Reversible hydration of carbon dioxide.</text>
</comment>
<evidence type="ECO:0000256" key="8">
    <source>
        <dbReference type="RuleBase" id="RU003956"/>
    </source>
</evidence>
<feature type="binding site" evidence="7">
    <location>
        <position position="205"/>
    </location>
    <ligand>
        <name>Zn(2+)</name>
        <dbReference type="ChEBI" id="CHEBI:29105"/>
    </ligand>
</feature>
<comment type="similarity">
    <text evidence="1 8">Belongs to the beta-class carbonic anhydrase family.</text>
</comment>
<evidence type="ECO:0000256" key="6">
    <source>
        <dbReference type="ARBA" id="ARBA00048348"/>
    </source>
</evidence>
<dbReference type="AlphaFoldDB" id="A0AAD7XEW1"/>
<keyword evidence="5 8" id="KW-0456">Lyase</keyword>
<dbReference type="Pfam" id="PF00484">
    <property type="entry name" value="Pro_CA"/>
    <property type="match status" value="1"/>
</dbReference>
<keyword evidence="4 7" id="KW-0862">Zinc</keyword>
<protein>
    <recommendedName>
        <fullName evidence="2 8">Carbonic anhydrase</fullName>
        <ecNumber evidence="2 8">4.2.1.1</ecNumber>
    </recommendedName>
    <alternativeName>
        <fullName evidence="8">Carbonate dehydratase</fullName>
    </alternativeName>
</protein>
<dbReference type="CDD" id="cd00883">
    <property type="entry name" value="beta_CA_cladeA"/>
    <property type="match status" value="1"/>
</dbReference>
<evidence type="ECO:0000256" key="3">
    <source>
        <dbReference type="ARBA" id="ARBA00022723"/>
    </source>
</evidence>
<dbReference type="GO" id="GO:0004089">
    <property type="term" value="F:carbonate dehydratase activity"/>
    <property type="evidence" value="ECO:0007669"/>
    <property type="project" value="UniProtKB-UniRule"/>
</dbReference>
<evidence type="ECO:0000256" key="2">
    <source>
        <dbReference type="ARBA" id="ARBA00012925"/>
    </source>
</evidence>
<gene>
    <name evidence="9" type="ORF">ONZ51_g2090</name>
</gene>
<evidence type="ECO:0000256" key="1">
    <source>
        <dbReference type="ARBA" id="ARBA00006217"/>
    </source>
</evidence>